<evidence type="ECO:0000256" key="1">
    <source>
        <dbReference type="SAM" id="MobiDB-lite"/>
    </source>
</evidence>
<evidence type="ECO:0000313" key="4">
    <source>
        <dbReference type="EMBL" id="WNQ12958.1"/>
    </source>
</evidence>
<feature type="region of interest" description="Disordered" evidence="1">
    <location>
        <begin position="506"/>
        <end position="525"/>
    </location>
</feature>
<dbReference type="AlphaFoldDB" id="A0AA96RH41"/>
<proteinExistence type="predicted"/>
<evidence type="ECO:0000259" key="2">
    <source>
        <dbReference type="Pfam" id="PF07171"/>
    </source>
</evidence>
<sequence>MKILIGSIIQESNTFSPVRSTMDDFYRHHWLMGEAVRGITTENELKGFLEAAGEEGVDTVPVLSANAVSSGMLTADAFREMKEVLRRRLQEAVREAGTVGGVYFALHGAMVAEGTDDTEAELAGIIRQTAGPGVPLVVSLDLHANVTRALVRQVDGLVGFRTYPHTDFYETGKRAARLLFAAVRGEIRPFVTMRKLPLIVPAENSQSTSGPFAELWMEAEKGEARGDSLVTSLFPMQPWLDIEEAGSTVVVVGDARRREDGVREAERLADLFWSLRKAFDVRLLSLEEMIGLVRSCSRAEREGPLVFSDSADSPSAGSTGDSNAVLKALLESGLHRSRSCLLTMVDPAAVDRAVEAGVGQELVLPLGYVSVGSAGSRFGLPLEVKGRVRRIGDGRFTLQGGYAKNTEAFMGRCAVFETGRVSVLLTERPTFSGDPAMYRSMGLEPLDADVVVVKSANQFRADYGKLARSIHILDTPGYSSANLKSLPFRRVNRPFYPLDDPDDWTEHPLYGRTKQRKEEETDGLF</sequence>
<dbReference type="PIRSF" id="PIRSF012702">
    <property type="entry name" value="UCP012702"/>
    <property type="match status" value="1"/>
</dbReference>
<accession>A0AA96RH41</accession>
<dbReference type="EMBL" id="CP130318">
    <property type="protein sequence ID" value="WNQ12958.1"/>
    <property type="molecule type" value="Genomic_DNA"/>
</dbReference>
<dbReference type="Pfam" id="PF07171">
    <property type="entry name" value="MlrC_C"/>
    <property type="match status" value="1"/>
</dbReference>
<organism evidence="4 5">
    <name type="scientific">Paenibacillus aurantius</name>
    <dbReference type="NCBI Taxonomy" id="2918900"/>
    <lineage>
        <taxon>Bacteria</taxon>
        <taxon>Bacillati</taxon>
        <taxon>Bacillota</taxon>
        <taxon>Bacilli</taxon>
        <taxon>Bacillales</taxon>
        <taxon>Paenibacillaceae</taxon>
        <taxon>Paenibacillus</taxon>
    </lineage>
</organism>
<evidence type="ECO:0000313" key="5">
    <source>
        <dbReference type="Proteomes" id="UP001305702"/>
    </source>
</evidence>
<keyword evidence="5" id="KW-1185">Reference proteome</keyword>
<dbReference type="Pfam" id="PF07364">
    <property type="entry name" value="DUF1485"/>
    <property type="match status" value="1"/>
</dbReference>
<feature type="domain" description="Microcystin LR degradation protein MlrC C-terminal" evidence="2">
    <location>
        <begin position="308"/>
        <end position="490"/>
    </location>
</feature>
<dbReference type="InterPro" id="IPR009197">
    <property type="entry name" value="MlrC"/>
</dbReference>
<gene>
    <name evidence="4" type="ORF">MJA45_07995</name>
</gene>
<dbReference type="InterPro" id="IPR015995">
    <property type="entry name" value="MlrC_N"/>
</dbReference>
<feature type="domain" description="Microcystin LR degradation protein MlrC N-terminal" evidence="3">
    <location>
        <begin position="2"/>
        <end position="290"/>
    </location>
</feature>
<dbReference type="Proteomes" id="UP001305702">
    <property type="component" value="Chromosome"/>
</dbReference>
<name>A0AA96RH41_9BACL</name>
<dbReference type="KEGG" id="paun:MJA45_07995"/>
<reference evidence="4 5" key="1">
    <citation type="submission" date="2022-02" db="EMBL/GenBank/DDBJ databases">
        <title>Paenibacillus sp. MBLB1776 Whole Genome Shotgun Sequencing.</title>
        <authorList>
            <person name="Hwang C.Y."/>
            <person name="Cho E.-S."/>
            <person name="Seo M.-J."/>
        </authorList>
    </citation>
    <scope>NUCLEOTIDE SEQUENCE [LARGE SCALE GENOMIC DNA]</scope>
    <source>
        <strain evidence="4 5">MBLB1776</strain>
    </source>
</reference>
<evidence type="ECO:0000259" key="3">
    <source>
        <dbReference type="Pfam" id="PF07364"/>
    </source>
</evidence>
<dbReference type="InterPro" id="IPR010799">
    <property type="entry name" value="MlrC_C"/>
</dbReference>
<dbReference type="RefSeq" id="WP_315606737.1">
    <property type="nucleotide sequence ID" value="NZ_CP130318.1"/>
</dbReference>
<protein>
    <submittedName>
        <fullName evidence="4">M81 family metallopeptidase</fullName>
    </submittedName>
</protein>